<dbReference type="PANTHER" id="PTHR38340:SF1">
    <property type="entry name" value="S-LAYER PROTEIN"/>
    <property type="match status" value="1"/>
</dbReference>
<evidence type="ECO:0000313" key="11">
    <source>
        <dbReference type="EMBL" id="TPE47872.1"/>
    </source>
</evidence>
<dbReference type="AlphaFoldDB" id="A0A501WGE7"/>
<dbReference type="GO" id="GO:0016020">
    <property type="term" value="C:membrane"/>
    <property type="evidence" value="ECO:0007669"/>
    <property type="project" value="UniProtKB-SubCell"/>
</dbReference>
<dbReference type="OrthoDB" id="733404at2"/>
<keyword evidence="5" id="KW-0800">Toxin</keyword>
<evidence type="ECO:0000256" key="3">
    <source>
        <dbReference type="ARBA" id="ARBA00004613"/>
    </source>
</evidence>
<dbReference type="GO" id="GO:0090729">
    <property type="term" value="F:toxin activity"/>
    <property type="evidence" value="ECO:0007669"/>
    <property type="project" value="UniProtKB-KW"/>
</dbReference>
<evidence type="ECO:0000256" key="6">
    <source>
        <dbReference type="ARBA" id="ARBA00022737"/>
    </source>
</evidence>
<feature type="domain" description="Peptidase M10 serralysin C-terminal" evidence="10">
    <location>
        <begin position="240"/>
        <end position="408"/>
    </location>
</feature>
<sequence length="999" mass="102066">MALLYDSTPVVYTISSGDQGVDGIISGYKWNGIVTYSNPNSIYDYDNSSPLINYGDDLNGFNQAGASILNTVYYLLEDDYSSERPALSSQSVSGFTWLSTDNYINYRPPYRPDITTPNDGIATIRIARNLEETSSVSYGPGDGIRNGDIFLGSEIGSPRLGDKSYFAILRELGGALGLKAAGESGPYGFLPSAVDSIEYTVMASHSYVGAPDASFAVEARGFARTFMMYDIAALQHLYGANYSTNAGNTVYTWNATSGTSYIQNDGDAERLSMLRNEDSAPTSSYKIFQTIWDGGGNDTYDLSNYSTNLTLSLDPGDHSKFSTTQLARLGGTASNPILARGNVFNALLFQDDHRSLIENAIGGTGNDRISGNLAENNLLGGAGLDTLRGMAGDDTLDGGTGNDVMDGGAGDDLYFVRNVGDIASEGTDGGGTDTVISTVSYSLGAGLEVLQLRGDSAVTGTGNELANEIIADFDAPSRNTLVGGGGDDKLVSHHSADVLDGGAGVDSMEGGPGDDVYYVDDAADACEEKLGGGTDTVWASVSYRLAAHLDRLNLTGLAVEGHGNELVNYITGNASANALYGYAGNDRLTGGAGNDTLDGGDGADRMTGGDGDDTYIVNTSSDNLIETTSGGSDTVISSVNLTLISNFEHLTLSGSASNGGGNGANNVLTGNASSNTLTGGSGADTLLGAAGDDRLDGGTGADRMEGGTGNDVYAVDTTSDVLVEAASAGADTVEAAINFSLGANFENLLLTGTATSGTGNGVANRLTGNASANTLVGLGGADTLDGGGGADRMEGGGGRDTYVVDNASDLVVETDAGGGDTVLANRSYTLPVLVENLTLTGSAITGTGNSMNNSISGNSGANTLAGIDGADRLFGGGGIDTLIGGLGNDVFAFGATSESSRSARDVIRAGNGAVAFEGAGAATGDTIDLSAIDADTETAGDQAFVFGTAKGKGSLWVVESGDVTHLRGNTDSDTDFEFALEIHDQTVRASAYVAGDFVL</sequence>
<keyword evidence="8" id="KW-0472">Membrane</keyword>
<dbReference type="Gene3D" id="2.150.10.10">
    <property type="entry name" value="Serralysin-like metalloprotease, C-terminal"/>
    <property type="match status" value="4"/>
</dbReference>
<dbReference type="PRINTS" id="PR00313">
    <property type="entry name" value="CABNDNGRPT"/>
</dbReference>
<dbReference type="InterPro" id="IPR018511">
    <property type="entry name" value="Hemolysin-typ_Ca-bd_CS"/>
</dbReference>
<dbReference type="InterPro" id="IPR003995">
    <property type="entry name" value="RTX_toxin_determinant-A"/>
</dbReference>
<proteinExistence type="predicted"/>
<dbReference type="InterPro" id="IPR050557">
    <property type="entry name" value="RTX_toxin/Mannuronan_C5-epim"/>
</dbReference>
<evidence type="ECO:0000259" key="10">
    <source>
        <dbReference type="Pfam" id="PF08548"/>
    </source>
</evidence>
<feature type="region of interest" description="Disordered" evidence="9">
    <location>
        <begin position="688"/>
        <end position="711"/>
    </location>
</feature>
<dbReference type="Pfam" id="PF00353">
    <property type="entry name" value="HemolysinCabind"/>
    <property type="match status" value="6"/>
</dbReference>
<comment type="subcellular location">
    <subcellularLocation>
        <location evidence="2">Membrane</location>
    </subcellularLocation>
    <subcellularLocation>
        <location evidence="3">Secreted</location>
    </subcellularLocation>
</comment>
<evidence type="ECO:0000256" key="5">
    <source>
        <dbReference type="ARBA" id="ARBA00022656"/>
    </source>
</evidence>
<evidence type="ECO:0000256" key="4">
    <source>
        <dbReference type="ARBA" id="ARBA00022525"/>
    </source>
</evidence>
<accession>A0A501WGE7</accession>
<organism evidence="11 12">
    <name type="scientific">Amaricoccus solimangrovi</name>
    <dbReference type="NCBI Taxonomy" id="2589815"/>
    <lineage>
        <taxon>Bacteria</taxon>
        <taxon>Pseudomonadati</taxon>
        <taxon>Pseudomonadota</taxon>
        <taxon>Alphaproteobacteria</taxon>
        <taxon>Rhodobacterales</taxon>
        <taxon>Paracoccaceae</taxon>
        <taxon>Amaricoccus</taxon>
    </lineage>
</organism>
<dbReference type="GO" id="GO:0005509">
    <property type="term" value="F:calcium ion binding"/>
    <property type="evidence" value="ECO:0007669"/>
    <property type="project" value="InterPro"/>
</dbReference>
<keyword evidence="6" id="KW-0677">Repeat</keyword>
<dbReference type="RefSeq" id="WP_140455760.1">
    <property type="nucleotide sequence ID" value="NZ_VFRP01000027.1"/>
</dbReference>
<comment type="cofactor">
    <cofactor evidence="1">
        <name>Ca(2+)</name>
        <dbReference type="ChEBI" id="CHEBI:29108"/>
    </cofactor>
</comment>
<dbReference type="InterPro" id="IPR013858">
    <property type="entry name" value="Peptidase_M10B_C"/>
</dbReference>
<comment type="caution">
    <text evidence="11">The sequence shown here is derived from an EMBL/GenBank/DDBJ whole genome shotgun (WGS) entry which is preliminary data.</text>
</comment>
<dbReference type="InterPro" id="IPR001343">
    <property type="entry name" value="Hemolysn_Ca-bd"/>
</dbReference>
<dbReference type="GO" id="GO:0005615">
    <property type="term" value="C:extracellular space"/>
    <property type="evidence" value="ECO:0007669"/>
    <property type="project" value="InterPro"/>
</dbReference>
<evidence type="ECO:0000256" key="9">
    <source>
        <dbReference type="SAM" id="MobiDB-lite"/>
    </source>
</evidence>
<dbReference type="EMBL" id="VFRP01000027">
    <property type="protein sequence ID" value="TPE47872.1"/>
    <property type="molecule type" value="Genomic_DNA"/>
</dbReference>
<dbReference type="SUPFAM" id="SSF51120">
    <property type="entry name" value="beta-Roll"/>
    <property type="match status" value="5"/>
</dbReference>
<evidence type="ECO:0000256" key="2">
    <source>
        <dbReference type="ARBA" id="ARBA00004370"/>
    </source>
</evidence>
<keyword evidence="12" id="KW-1185">Reference proteome</keyword>
<name>A0A501WGE7_9RHOB</name>
<dbReference type="PANTHER" id="PTHR38340">
    <property type="entry name" value="S-LAYER PROTEIN"/>
    <property type="match status" value="1"/>
</dbReference>
<dbReference type="SUPFAM" id="SSF55486">
    <property type="entry name" value="Metalloproteases ('zincins'), catalytic domain"/>
    <property type="match status" value="1"/>
</dbReference>
<gene>
    <name evidence="11" type="ORF">FJM51_19235</name>
</gene>
<reference evidence="11 12" key="1">
    <citation type="submission" date="2019-06" db="EMBL/GenBank/DDBJ databases">
        <title>A novel bacterium of genus Amaricoccus, isolated from marine sediment.</title>
        <authorList>
            <person name="Huang H."/>
            <person name="Mo K."/>
            <person name="Hu Y."/>
        </authorList>
    </citation>
    <scope>NUCLEOTIDE SEQUENCE [LARGE SCALE GENOMIC DNA]</scope>
    <source>
        <strain evidence="11 12">HB172011</strain>
    </source>
</reference>
<keyword evidence="7" id="KW-0843">Virulence</keyword>
<keyword evidence="4" id="KW-0964">Secreted</keyword>
<evidence type="ECO:0000256" key="8">
    <source>
        <dbReference type="ARBA" id="ARBA00023136"/>
    </source>
</evidence>
<dbReference type="Proteomes" id="UP000319255">
    <property type="component" value="Unassembled WGS sequence"/>
</dbReference>
<evidence type="ECO:0000313" key="12">
    <source>
        <dbReference type="Proteomes" id="UP000319255"/>
    </source>
</evidence>
<dbReference type="InterPro" id="IPR011049">
    <property type="entry name" value="Serralysin-like_metalloprot_C"/>
</dbReference>
<evidence type="ECO:0000256" key="1">
    <source>
        <dbReference type="ARBA" id="ARBA00001913"/>
    </source>
</evidence>
<dbReference type="PROSITE" id="PS00330">
    <property type="entry name" value="HEMOLYSIN_CALCIUM"/>
    <property type="match status" value="4"/>
</dbReference>
<dbReference type="PRINTS" id="PR01488">
    <property type="entry name" value="RTXTOXINA"/>
</dbReference>
<protein>
    <recommendedName>
        <fullName evidence="10">Peptidase M10 serralysin C-terminal domain-containing protein</fullName>
    </recommendedName>
</protein>
<evidence type="ECO:0000256" key="7">
    <source>
        <dbReference type="ARBA" id="ARBA00023026"/>
    </source>
</evidence>
<dbReference type="Pfam" id="PF08548">
    <property type="entry name" value="Peptidase_M10_C"/>
    <property type="match status" value="1"/>
</dbReference>